<evidence type="ECO:0000259" key="1">
    <source>
        <dbReference type="Pfam" id="PF00668"/>
    </source>
</evidence>
<dbReference type="InterPro" id="IPR023213">
    <property type="entry name" value="CAT-like_dom_sf"/>
</dbReference>
<dbReference type="InterPro" id="IPR001242">
    <property type="entry name" value="Condensation_dom"/>
</dbReference>
<dbReference type="PANTHER" id="PTHR45398">
    <property type="match status" value="1"/>
</dbReference>
<dbReference type="Gene3D" id="3.30.559.30">
    <property type="entry name" value="Nonribosomal peptide synthetase, condensation domain"/>
    <property type="match status" value="1"/>
</dbReference>
<keyword evidence="3" id="KW-1185">Reference proteome</keyword>
<dbReference type="CDD" id="cd19531">
    <property type="entry name" value="LCL_NRPS-like"/>
    <property type="match status" value="1"/>
</dbReference>
<gene>
    <name evidence="2" type="ORF">NDI37_03280</name>
</gene>
<feature type="domain" description="Condensation" evidence="1">
    <location>
        <begin position="19"/>
        <end position="459"/>
    </location>
</feature>
<sequence>MKVDFSSDVNTSEEDVFVFPASFAQQRLWFFDRLEPGSLQYISPVAIQLTGALDVPALEESLNEIVRRHEALRTTFVMVDGQPVQVIAPSLRWKLPVVFVRSLCDRDRDVQVQNAIAQETQQPFDLSQGPLLRTKLLQLDEEQHVLLLTIHHIISDGWSKGVLVREVAALYEAFSQGRPSPLPELPIQYADYAIWQRQRLQGQVLEAQMSYWKQQLSGNLSVLELPSDRPRPTVQTGQGATQSFGLPTNLSEQLKTLSQRENVTLFMTMLAAFKTLLYRYTRQDDILTGSSIANRNRAEFEGLIGFFVNTLVMRTDLSGNPSFRELLHRVRKVALEAYDHQDLPFEQLVETLQPTRNLSYHPLFQVWFSLNNAPMPALQLSGLSVSLLEVKSNTAQFDLSFDMMETPQGLIGTVEYSTDLFVPATISRMLGHFQTLLEGIVANPNQRLSDLPLLTKSEQHITFMLEKEATFNFDFALTL</sequence>
<name>A0ABV0JJ73_9CYAN</name>
<dbReference type="Proteomes" id="UP001442494">
    <property type="component" value="Unassembled WGS sequence"/>
</dbReference>
<dbReference type="EMBL" id="JAMPKK010000004">
    <property type="protein sequence ID" value="MEP0863487.1"/>
    <property type="molecule type" value="Genomic_DNA"/>
</dbReference>
<protein>
    <submittedName>
        <fullName evidence="2">Condensation domain-containing protein</fullName>
    </submittedName>
</protein>
<evidence type="ECO:0000313" key="2">
    <source>
        <dbReference type="EMBL" id="MEP0863487.1"/>
    </source>
</evidence>
<organism evidence="2 3">
    <name type="scientific">Funiculus sociatus GB2-A5</name>
    <dbReference type="NCBI Taxonomy" id="2933946"/>
    <lineage>
        <taxon>Bacteria</taxon>
        <taxon>Bacillati</taxon>
        <taxon>Cyanobacteriota</taxon>
        <taxon>Cyanophyceae</taxon>
        <taxon>Coleofasciculales</taxon>
        <taxon>Coleofasciculaceae</taxon>
        <taxon>Funiculus</taxon>
    </lineage>
</organism>
<dbReference type="PANTHER" id="PTHR45398:SF1">
    <property type="entry name" value="ENZYME, PUTATIVE (JCVI)-RELATED"/>
    <property type="match status" value="1"/>
</dbReference>
<proteinExistence type="predicted"/>
<dbReference type="Gene3D" id="3.30.559.10">
    <property type="entry name" value="Chloramphenicol acetyltransferase-like domain"/>
    <property type="match status" value="1"/>
</dbReference>
<accession>A0ABV0JJ73</accession>
<reference evidence="2 3" key="1">
    <citation type="submission" date="2022-04" db="EMBL/GenBank/DDBJ databases">
        <title>Positive selection, recombination, and allopatry shape intraspecific diversity of widespread and dominant cyanobacteria.</title>
        <authorList>
            <person name="Wei J."/>
            <person name="Shu W."/>
            <person name="Hu C."/>
        </authorList>
    </citation>
    <scope>NUCLEOTIDE SEQUENCE [LARGE SCALE GENOMIC DNA]</scope>
    <source>
        <strain evidence="2 3">GB2-A5</strain>
    </source>
</reference>
<comment type="caution">
    <text evidence="2">The sequence shown here is derived from an EMBL/GenBank/DDBJ whole genome shotgun (WGS) entry which is preliminary data.</text>
</comment>
<evidence type="ECO:0000313" key="3">
    <source>
        <dbReference type="Proteomes" id="UP001442494"/>
    </source>
</evidence>
<dbReference type="SUPFAM" id="SSF52777">
    <property type="entry name" value="CoA-dependent acyltransferases"/>
    <property type="match status" value="2"/>
</dbReference>
<dbReference type="Pfam" id="PF00668">
    <property type="entry name" value="Condensation"/>
    <property type="match status" value="1"/>
</dbReference>